<reference evidence="1 2" key="1">
    <citation type="submission" date="2014-04" db="EMBL/GenBank/DDBJ databases">
        <authorList>
            <consortium name="DOE Joint Genome Institute"/>
            <person name="Kuo A."/>
            <person name="Martino E."/>
            <person name="Perotto S."/>
            <person name="Kohler A."/>
            <person name="Nagy L.G."/>
            <person name="Floudas D."/>
            <person name="Copeland A."/>
            <person name="Barry K.W."/>
            <person name="Cichocki N."/>
            <person name="Veneault-Fourrey C."/>
            <person name="LaButti K."/>
            <person name="Lindquist E.A."/>
            <person name="Lipzen A."/>
            <person name="Lundell T."/>
            <person name="Morin E."/>
            <person name="Murat C."/>
            <person name="Sun H."/>
            <person name="Tunlid A."/>
            <person name="Henrissat B."/>
            <person name="Grigoriev I.V."/>
            <person name="Hibbett D.S."/>
            <person name="Martin F."/>
            <person name="Nordberg H.P."/>
            <person name="Cantor M.N."/>
            <person name="Hua S.X."/>
        </authorList>
    </citation>
    <scope>NUCLEOTIDE SEQUENCE [LARGE SCALE GENOMIC DNA]</scope>
    <source>
        <strain evidence="1 2">Zn</strain>
    </source>
</reference>
<dbReference type="HOGENOM" id="CLU_079680_1_0_1"/>
<proteinExistence type="predicted"/>
<dbReference type="InterPro" id="IPR037176">
    <property type="entry name" value="Osmotin/thaumatin-like_sf"/>
</dbReference>
<dbReference type="Proteomes" id="UP000054321">
    <property type="component" value="Unassembled WGS sequence"/>
</dbReference>
<reference evidence="2" key="2">
    <citation type="submission" date="2015-01" db="EMBL/GenBank/DDBJ databases">
        <title>Evolutionary Origins and Diversification of the Mycorrhizal Mutualists.</title>
        <authorList>
            <consortium name="DOE Joint Genome Institute"/>
            <consortium name="Mycorrhizal Genomics Consortium"/>
            <person name="Kohler A."/>
            <person name="Kuo A."/>
            <person name="Nagy L.G."/>
            <person name="Floudas D."/>
            <person name="Copeland A."/>
            <person name="Barry K.W."/>
            <person name="Cichocki N."/>
            <person name="Veneault-Fourrey C."/>
            <person name="LaButti K."/>
            <person name="Lindquist E.A."/>
            <person name="Lipzen A."/>
            <person name="Lundell T."/>
            <person name="Morin E."/>
            <person name="Murat C."/>
            <person name="Riley R."/>
            <person name="Ohm R."/>
            <person name="Sun H."/>
            <person name="Tunlid A."/>
            <person name="Henrissat B."/>
            <person name="Grigoriev I.V."/>
            <person name="Hibbett D.S."/>
            <person name="Martin F."/>
        </authorList>
    </citation>
    <scope>NUCLEOTIDE SEQUENCE [LARGE SCALE GENOMIC DNA]</scope>
    <source>
        <strain evidence="2">Zn</strain>
    </source>
</reference>
<dbReference type="InParanoid" id="A0A0C3CVJ8"/>
<gene>
    <name evidence="1" type="ORF">OIDMADRAFT_46121</name>
</gene>
<dbReference type="SUPFAM" id="SSF49870">
    <property type="entry name" value="Osmotin, thaumatin-like protein"/>
    <property type="match status" value="1"/>
</dbReference>
<name>A0A0C3CVJ8_OIDMZ</name>
<protein>
    <submittedName>
        <fullName evidence="1">Uncharacterized protein</fullName>
    </submittedName>
</protein>
<keyword evidence="2" id="KW-1185">Reference proteome</keyword>
<evidence type="ECO:0000313" key="1">
    <source>
        <dbReference type="EMBL" id="KIM93722.1"/>
    </source>
</evidence>
<accession>A0A0C3CVJ8</accession>
<sequence length="229" mass="22775">MHTLSLVSPTLGTASGGALAIQTEAPAIVNIAAPPQYLTITVVNSHGDAISTSHVHAANGPSAVSGNVGPGTMAAGETAAFALPTGWSGNVAINDAGWSLTGDDSLIEASFVVPDGYSVAVADVDVSYVNGFSVAIVCSCSGAIVTGCNNNLFELNTCPDNDGENSCVNPLRPSTTATAPTAFFAPCAGAAYTFPNDNAANSFGQCQSGQITCCIGHACPPNPTQPVGA</sequence>
<dbReference type="EMBL" id="KN832893">
    <property type="protein sequence ID" value="KIM93722.1"/>
    <property type="molecule type" value="Genomic_DNA"/>
</dbReference>
<dbReference type="AlphaFoldDB" id="A0A0C3CVJ8"/>
<dbReference type="OrthoDB" id="430315at2759"/>
<evidence type="ECO:0000313" key="2">
    <source>
        <dbReference type="Proteomes" id="UP000054321"/>
    </source>
</evidence>
<organism evidence="1 2">
    <name type="scientific">Oidiodendron maius (strain Zn)</name>
    <dbReference type="NCBI Taxonomy" id="913774"/>
    <lineage>
        <taxon>Eukaryota</taxon>
        <taxon>Fungi</taxon>
        <taxon>Dikarya</taxon>
        <taxon>Ascomycota</taxon>
        <taxon>Pezizomycotina</taxon>
        <taxon>Leotiomycetes</taxon>
        <taxon>Leotiomycetes incertae sedis</taxon>
        <taxon>Myxotrichaceae</taxon>
        <taxon>Oidiodendron</taxon>
    </lineage>
</organism>